<feature type="non-terminal residue" evidence="1">
    <location>
        <position position="51"/>
    </location>
</feature>
<accession>A0A7J8R4U3</accession>
<sequence length="51" mass="6071">MIMVHELPFAFTEYELITFLMKTTSPHYVRISRAIAKADCWTSYEVEKKML</sequence>
<evidence type="ECO:0000313" key="2">
    <source>
        <dbReference type="Proteomes" id="UP000593561"/>
    </source>
</evidence>
<proteinExistence type="predicted"/>
<keyword evidence="2" id="KW-1185">Reference proteome</keyword>
<organism evidence="1 2">
    <name type="scientific">Gossypium davidsonii</name>
    <name type="common">Davidson's cotton</name>
    <name type="synonym">Gossypium klotzschianum subsp. davidsonii</name>
    <dbReference type="NCBI Taxonomy" id="34287"/>
    <lineage>
        <taxon>Eukaryota</taxon>
        <taxon>Viridiplantae</taxon>
        <taxon>Streptophyta</taxon>
        <taxon>Embryophyta</taxon>
        <taxon>Tracheophyta</taxon>
        <taxon>Spermatophyta</taxon>
        <taxon>Magnoliopsida</taxon>
        <taxon>eudicotyledons</taxon>
        <taxon>Gunneridae</taxon>
        <taxon>Pentapetalae</taxon>
        <taxon>rosids</taxon>
        <taxon>malvids</taxon>
        <taxon>Malvales</taxon>
        <taxon>Malvaceae</taxon>
        <taxon>Malvoideae</taxon>
        <taxon>Gossypium</taxon>
    </lineage>
</organism>
<gene>
    <name evidence="1" type="ORF">Godav_021011</name>
</gene>
<dbReference type="AlphaFoldDB" id="A0A7J8R4U3"/>
<dbReference type="Proteomes" id="UP000593561">
    <property type="component" value="Unassembled WGS sequence"/>
</dbReference>
<comment type="caution">
    <text evidence="1">The sequence shown here is derived from an EMBL/GenBank/DDBJ whole genome shotgun (WGS) entry which is preliminary data.</text>
</comment>
<dbReference type="EMBL" id="JABFAC010000003">
    <property type="protein sequence ID" value="MBA0608834.1"/>
    <property type="molecule type" value="Genomic_DNA"/>
</dbReference>
<protein>
    <submittedName>
        <fullName evidence="1">Uncharacterized protein</fullName>
    </submittedName>
</protein>
<name>A0A7J8R4U3_GOSDV</name>
<evidence type="ECO:0000313" key="1">
    <source>
        <dbReference type="EMBL" id="MBA0608834.1"/>
    </source>
</evidence>
<reference evidence="1 2" key="1">
    <citation type="journal article" date="2019" name="Genome Biol. Evol.">
        <title>Insights into the evolution of the New World diploid cottons (Gossypium, subgenus Houzingenia) based on genome sequencing.</title>
        <authorList>
            <person name="Grover C.E."/>
            <person name="Arick M.A. 2nd"/>
            <person name="Thrash A."/>
            <person name="Conover J.L."/>
            <person name="Sanders W.S."/>
            <person name="Peterson D.G."/>
            <person name="Frelichowski J.E."/>
            <person name="Scheffler J.A."/>
            <person name="Scheffler B.E."/>
            <person name="Wendel J.F."/>
        </authorList>
    </citation>
    <scope>NUCLEOTIDE SEQUENCE [LARGE SCALE GENOMIC DNA]</scope>
    <source>
        <strain evidence="1">27</strain>
        <tissue evidence="1">Leaf</tissue>
    </source>
</reference>